<evidence type="ECO:0000256" key="9">
    <source>
        <dbReference type="ARBA" id="ARBA00026055"/>
    </source>
</evidence>
<dbReference type="GO" id="GO:0007021">
    <property type="term" value="P:tubulin complex assembly"/>
    <property type="evidence" value="ECO:0007669"/>
    <property type="project" value="UniProtKB-UniRule"/>
</dbReference>
<evidence type="ECO:0000256" key="6">
    <source>
        <dbReference type="ARBA" id="ARBA00022701"/>
    </source>
</evidence>
<dbReference type="HOGENOM" id="CLU_130569_1_1_1"/>
<evidence type="ECO:0000256" key="5">
    <source>
        <dbReference type="ARBA" id="ARBA00022490"/>
    </source>
</evidence>
<reference evidence="12 14" key="2">
    <citation type="journal article" date="2013" name="Nature">
        <title>Insights into bilaterian evolution from three spiralian genomes.</title>
        <authorList>
            <person name="Simakov O."/>
            <person name="Marletaz F."/>
            <person name="Cho S.J."/>
            <person name="Edsinger-Gonzales E."/>
            <person name="Havlak P."/>
            <person name="Hellsten U."/>
            <person name="Kuo D.H."/>
            <person name="Larsson T."/>
            <person name="Lv J."/>
            <person name="Arendt D."/>
            <person name="Savage R."/>
            <person name="Osoegawa K."/>
            <person name="de Jong P."/>
            <person name="Grimwood J."/>
            <person name="Chapman J.A."/>
            <person name="Shapiro H."/>
            <person name="Aerts A."/>
            <person name="Otillar R.P."/>
            <person name="Terry A.Y."/>
            <person name="Boore J.L."/>
            <person name="Grigoriev I.V."/>
            <person name="Lindberg D.R."/>
            <person name="Seaver E.C."/>
            <person name="Weisblat D.A."/>
            <person name="Putnam N.H."/>
            <person name="Rokhsar D.S."/>
        </authorList>
    </citation>
    <scope>NUCLEOTIDE SEQUENCE</scope>
    <source>
        <strain evidence="12 14">I ESC-2004</strain>
    </source>
</reference>
<evidence type="ECO:0000256" key="3">
    <source>
        <dbReference type="ARBA" id="ARBA00006806"/>
    </source>
</evidence>
<dbReference type="GO" id="GO:0007023">
    <property type="term" value="P:post-chaperonin tubulin folding pathway"/>
    <property type="evidence" value="ECO:0007669"/>
    <property type="project" value="UniProtKB-UniRule"/>
</dbReference>
<keyword evidence="5 10" id="KW-0963">Cytoplasm</keyword>
<dbReference type="FunFam" id="1.20.58.90:FF:000010">
    <property type="entry name" value="Tubulin-specific chaperone A"/>
    <property type="match status" value="1"/>
</dbReference>
<dbReference type="EMBL" id="AMQN01007332">
    <property type="status" value="NOT_ANNOTATED_CDS"/>
    <property type="molecule type" value="Genomic_DNA"/>
</dbReference>
<evidence type="ECO:0000256" key="2">
    <source>
        <dbReference type="ARBA" id="ARBA00004245"/>
    </source>
</evidence>
<dbReference type="GO" id="GO:0048487">
    <property type="term" value="F:beta-tubulin binding"/>
    <property type="evidence" value="ECO:0007669"/>
    <property type="project" value="InterPro"/>
</dbReference>
<protein>
    <recommendedName>
        <fullName evidence="4 10">Tubulin-specific chaperone A</fullName>
    </recommendedName>
</protein>
<keyword evidence="11" id="KW-0175">Coiled coil</keyword>
<dbReference type="InterPro" id="IPR036126">
    <property type="entry name" value="TBCA_sf"/>
</dbReference>
<dbReference type="OrthoDB" id="296187at2759"/>
<dbReference type="EMBL" id="AMQN01007333">
    <property type="status" value="NOT_ANNOTATED_CDS"/>
    <property type="molecule type" value="Genomic_DNA"/>
</dbReference>
<evidence type="ECO:0000313" key="12">
    <source>
        <dbReference type="EMBL" id="ELU06721.1"/>
    </source>
</evidence>
<evidence type="ECO:0000256" key="7">
    <source>
        <dbReference type="ARBA" id="ARBA00023186"/>
    </source>
</evidence>
<dbReference type="Gene3D" id="1.20.58.90">
    <property type="match status" value="1"/>
</dbReference>
<evidence type="ECO:0000256" key="4">
    <source>
        <dbReference type="ARBA" id="ARBA00015002"/>
    </source>
</evidence>
<comment type="subcellular location">
    <subcellularLocation>
        <location evidence="2 10">Cytoplasm</location>
        <location evidence="2 10">Cytoskeleton</location>
    </subcellularLocation>
</comment>
<evidence type="ECO:0000256" key="10">
    <source>
        <dbReference type="RuleBase" id="RU364030"/>
    </source>
</evidence>
<organism evidence="12">
    <name type="scientific">Capitella teleta</name>
    <name type="common">Polychaete worm</name>
    <dbReference type="NCBI Taxonomy" id="283909"/>
    <lineage>
        <taxon>Eukaryota</taxon>
        <taxon>Metazoa</taxon>
        <taxon>Spiralia</taxon>
        <taxon>Lophotrochozoa</taxon>
        <taxon>Annelida</taxon>
        <taxon>Polychaeta</taxon>
        <taxon>Sedentaria</taxon>
        <taxon>Scolecida</taxon>
        <taxon>Capitellidae</taxon>
        <taxon>Capitella</taxon>
    </lineage>
</organism>
<name>R7UTK4_CAPTE</name>
<keyword evidence="7 10" id="KW-0143">Chaperone</keyword>
<dbReference type="PANTHER" id="PTHR21500:SF0">
    <property type="entry name" value="TUBULIN-SPECIFIC CHAPERONE A"/>
    <property type="match status" value="1"/>
</dbReference>
<feature type="coiled-coil region" evidence="11">
    <location>
        <begin position="61"/>
        <end position="95"/>
    </location>
</feature>
<reference evidence="13" key="3">
    <citation type="submission" date="2015-06" db="UniProtKB">
        <authorList>
            <consortium name="EnsemblMetazoa"/>
        </authorList>
    </citation>
    <scope>IDENTIFICATION</scope>
</reference>
<dbReference type="PANTHER" id="PTHR21500">
    <property type="entry name" value="TUBULIN-SPECIFIC CHAPERONE A"/>
    <property type="match status" value="1"/>
</dbReference>
<comment type="subunit">
    <text evidence="9 10">Supercomplex made of cofactors A to E. Cofactors A and D function by capturing and stabilizing tubulin in a quasi-native conformation. Cofactor E binds to the cofactor D-tubulin complex; interaction with cofactor C then causes the release of tubulin polypeptides that are committed to the native state.</text>
</comment>
<dbReference type="FunCoup" id="R7UTK4">
    <property type="interactions" value="1080"/>
</dbReference>
<comment type="function">
    <text evidence="1">Tubulin-folding protein; involved in the early step of the tubulin folding pathway.</text>
</comment>
<evidence type="ECO:0000313" key="13">
    <source>
        <dbReference type="EnsemblMetazoa" id="CapteP179546"/>
    </source>
</evidence>
<dbReference type="EMBL" id="KB300467">
    <property type="protein sequence ID" value="ELU06721.1"/>
    <property type="molecule type" value="Genomic_DNA"/>
</dbReference>
<evidence type="ECO:0000256" key="8">
    <source>
        <dbReference type="ARBA" id="ARBA00023212"/>
    </source>
</evidence>
<dbReference type="AlphaFoldDB" id="R7UTK4"/>
<evidence type="ECO:0000256" key="11">
    <source>
        <dbReference type="SAM" id="Coils"/>
    </source>
</evidence>
<gene>
    <name evidence="12" type="ORF">CAPTEDRAFT_179546</name>
</gene>
<proteinExistence type="inferred from homology"/>
<keyword evidence="6 10" id="KW-0493">Microtubule</keyword>
<reference evidence="14" key="1">
    <citation type="submission" date="2012-12" db="EMBL/GenBank/DDBJ databases">
        <authorList>
            <person name="Hellsten U."/>
            <person name="Grimwood J."/>
            <person name="Chapman J.A."/>
            <person name="Shapiro H."/>
            <person name="Aerts A."/>
            <person name="Otillar R.P."/>
            <person name="Terry A.Y."/>
            <person name="Boore J.L."/>
            <person name="Simakov O."/>
            <person name="Marletaz F."/>
            <person name="Cho S.-J."/>
            <person name="Edsinger-Gonzales E."/>
            <person name="Havlak P."/>
            <person name="Kuo D.-H."/>
            <person name="Larsson T."/>
            <person name="Lv J."/>
            <person name="Arendt D."/>
            <person name="Savage R."/>
            <person name="Osoegawa K."/>
            <person name="de Jong P."/>
            <person name="Lindberg D.R."/>
            <person name="Seaver E.C."/>
            <person name="Weisblat D.A."/>
            <person name="Putnam N.H."/>
            <person name="Grigoriev I.V."/>
            <person name="Rokhsar D.S."/>
        </authorList>
    </citation>
    <scope>NUCLEOTIDE SEQUENCE</scope>
    <source>
        <strain evidence="14">I ESC-2004</strain>
    </source>
</reference>
<keyword evidence="14" id="KW-1185">Reference proteome</keyword>
<evidence type="ECO:0000256" key="1">
    <source>
        <dbReference type="ARBA" id="ARBA00003046"/>
    </source>
</evidence>
<dbReference type="GO" id="GO:0005829">
    <property type="term" value="C:cytosol"/>
    <property type="evidence" value="ECO:0007669"/>
    <property type="project" value="TreeGrafter"/>
</dbReference>
<dbReference type="STRING" id="283909.R7UTK4"/>
<dbReference type="Proteomes" id="UP000014760">
    <property type="component" value="Unassembled WGS sequence"/>
</dbReference>
<keyword evidence="8 10" id="KW-0206">Cytoskeleton</keyword>
<dbReference type="EnsemblMetazoa" id="CapteT179546">
    <property type="protein sequence ID" value="CapteP179546"/>
    <property type="gene ID" value="CapteG179546"/>
</dbReference>
<dbReference type="InterPro" id="IPR004226">
    <property type="entry name" value="TBCA"/>
</dbReference>
<dbReference type="Pfam" id="PF02970">
    <property type="entry name" value="TBCA"/>
    <property type="match status" value="1"/>
</dbReference>
<comment type="similarity">
    <text evidence="3 10">Belongs to the TBCA family.</text>
</comment>
<dbReference type="GO" id="GO:0005874">
    <property type="term" value="C:microtubule"/>
    <property type="evidence" value="ECO:0007669"/>
    <property type="project" value="UniProtKB-KW"/>
</dbReference>
<accession>R7UTK4</accession>
<sequence>MASPDDQAAIKQIKIRTGVVKRIGKECAMYAKEVTKQEEHIEKMKSDGKDEYDIRKQNEVLEESRMMIPDTNRRLKAAKEELTQLLEGNSHLQEKEEYIAAQTLLKE</sequence>
<evidence type="ECO:0000313" key="14">
    <source>
        <dbReference type="Proteomes" id="UP000014760"/>
    </source>
</evidence>
<dbReference type="SUPFAM" id="SSF46988">
    <property type="entry name" value="Tubulin chaperone cofactor A"/>
    <property type="match status" value="1"/>
</dbReference>
<dbReference type="OMA" id="EECEMMI"/>